<reference evidence="1 2" key="1">
    <citation type="journal article" date="2015" name="Antonie Van Leeuwenhoek">
        <title>Pseudooceanicola atlanticus gen. nov. sp. nov., isolated from surface seawater of the Atlantic Ocean and reclassification of Oceanicola batsensis, Oceanicola marinus, Oceanicola nitratireducens, Oceanicola nanhaiensis, Oceanicola antarcticus and Oceanicola flagellatus, as Pseudooceanicola batsensis comb. nov., Pseudooceanicola marinus comb. nov., Pseudooceanicola nitratireducens comb. nov., Pseudooceanicola nanhaiensis comb. nov., Pseudooceanicola antarcticus comb. nov., and Pseudooceanicola flagellatus comb. nov.</title>
        <authorList>
            <person name="Lai Q."/>
            <person name="Li G."/>
            <person name="Liu X."/>
            <person name="Du Y."/>
            <person name="Sun F."/>
            <person name="Shao Z."/>
        </authorList>
    </citation>
    <scope>NUCLEOTIDE SEQUENCE [LARGE SCALE GENOMIC DNA]</scope>
    <source>
        <strain evidence="1 2">22II-s11g</strain>
    </source>
</reference>
<keyword evidence="2" id="KW-1185">Reference proteome</keyword>
<dbReference type="Proteomes" id="UP000030004">
    <property type="component" value="Unassembled WGS sequence"/>
</dbReference>
<evidence type="ECO:0000313" key="1">
    <source>
        <dbReference type="EMBL" id="KGM47634.1"/>
    </source>
</evidence>
<accession>A0A0A0EAW9</accession>
<comment type="caution">
    <text evidence="1">The sequence shown here is derived from an EMBL/GenBank/DDBJ whole genome shotgun (WGS) entry which is preliminary data.</text>
</comment>
<evidence type="ECO:0000313" key="2">
    <source>
        <dbReference type="Proteomes" id="UP000030004"/>
    </source>
</evidence>
<evidence type="ECO:0008006" key="3">
    <source>
        <dbReference type="Google" id="ProtNLM"/>
    </source>
</evidence>
<dbReference type="RefSeq" id="WP_043752191.1">
    <property type="nucleotide sequence ID" value="NZ_AQQX01000009.1"/>
</dbReference>
<organism evidence="1 2">
    <name type="scientific">Pseudooceanicola atlanticus</name>
    <dbReference type="NCBI Taxonomy" id="1461694"/>
    <lineage>
        <taxon>Bacteria</taxon>
        <taxon>Pseudomonadati</taxon>
        <taxon>Pseudomonadota</taxon>
        <taxon>Alphaproteobacteria</taxon>
        <taxon>Rhodobacterales</taxon>
        <taxon>Paracoccaceae</taxon>
        <taxon>Pseudooceanicola</taxon>
    </lineage>
</organism>
<dbReference type="OrthoDB" id="7854152at2"/>
<dbReference type="EMBL" id="AQQX01000009">
    <property type="protein sequence ID" value="KGM47634.1"/>
    <property type="molecule type" value="Genomic_DNA"/>
</dbReference>
<sequence>MARLDDTHYGTFAGTGRWRDDKGETHAYRVNLYLSPRDEGLGLSFVHEFHEEPDAEDIDLSLILVETAPSLLKFEIGPIEGRGYQTRHLVHFDIPMPDTMVETTYLFDNHGNCHVWGSSQSNADGNHIMWTETLTRTDY</sequence>
<name>A0A0A0EAW9_9RHOB</name>
<gene>
    <name evidence="1" type="ORF">ATO9_17500</name>
</gene>
<proteinExistence type="predicted"/>
<dbReference type="AlphaFoldDB" id="A0A0A0EAW9"/>
<protein>
    <recommendedName>
        <fullName evidence="3">DUF1579 domain-containing protein</fullName>
    </recommendedName>
</protein>